<feature type="compositionally biased region" description="Basic residues" evidence="2">
    <location>
        <begin position="713"/>
        <end position="722"/>
    </location>
</feature>
<feature type="compositionally biased region" description="Basic and acidic residues" evidence="2">
    <location>
        <begin position="891"/>
        <end position="909"/>
    </location>
</feature>
<feature type="compositionally biased region" description="Polar residues" evidence="2">
    <location>
        <begin position="508"/>
        <end position="524"/>
    </location>
</feature>
<feature type="region of interest" description="Disordered" evidence="2">
    <location>
        <begin position="488"/>
        <end position="551"/>
    </location>
</feature>
<reference evidence="4 5" key="1">
    <citation type="submission" date="2019-04" db="EMBL/GenBank/DDBJ databases">
        <title>High contiguity whole genome sequence and gene annotation resource for two Venturia nashicola isolates.</title>
        <authorList>
            <person name="Prokchorchik M."/>
            <person name="Won K."/>
            <person name="Lee Y."/>
            <person name="Choi E.D."/>
            <person name="Segonzac C."/>
            <person name="Sohn K.H."/>
        </authorList>
    </citation>
    <scope>NUCLEOTIDE SEQUENCE [LARGE SCALE GENOMIC DNA]</scope>
    <source>
        <strain evidence="4 5">PRI2</strain>
    </source>
</reference>
<dbReference type="GO" id="GO:0048024">
    <property type="term" value="P:regulation of mRNA splicing, via spliceosome"/>
    <property type="evidence" value="ECO:0007669"/>
    <property type="project" value="TreeGrafter"/>
</dbReference>
<evidence type="ECO:0000256" key="2">
    <source>
        <dbReference type="SAM" id="MobiDB-lite"/>
    </source>
</evidence>
<dbReference type="Gene3D" id="3.30.40.10">
    <property type="entry name" value="Zinc/RING finger domain, C3HC4 (zinc finger)"/>
    <property type="match status" value="1"/>
</dbReference>
<feature type="compositionally biased region" description="Basic and acidic residues" evidence="2">
    <location>
        <begin position="1008"/>
        <end position="1024"/>
    </location>
</feature>
<feature type="compositionally biased region" description="Basic and acidic residues" evidence="2">
    <location>
        <begin position="744"/>
        <end position="795"/>
    </location>
</feature>
<dbReference type="STRING" id="86259.A0A4Z1NQN4"/>
<feature type="compositionally biased region" description="Basic and acidic residues" evidence="2">
    <location>
        <begin position="840"/>
        <end position="866"/>
    </location>
</feature>
<feature type="compositionally biased region" description="Gly residues" evidence="2">
    <location>
        <begin position="578"/>
        <end position="596"/>
    </location>
</feature>
<dbReference type="GO" id="GO:0003723">
    <property type="term" value="F:RNA binding"/>
    <property type="evidence" value="ECO:0007669"/>
    <property type="project" value="InterPro"/>
</dbReference>
<evidence type="ECO:0000313" key="5">
    <source>
        <dbReference type="Proteomes" id="UP000298493"/>
    </source>
</evidence>
<comment type="caution">
    <text evidence="4">The sequence shown here is derived from an EMBL/GenBank/DDBJ whole genome shotgun (WGS) entry which is preliminary data.</text>
</comment>
<organism evidence="4 5">
    <name type="scientific">Venturia nashicola</name>
    <dbReference type="NCBI Taxonomy" id="86259"/>
    <lineage>
        <taxon>Eukaryota</taxon>
        <taxon>Fungi</taxon>
        <taxon>Dikarya</taxon>
        <taxon>Ascomycota</taxon>
        <taxon>Pezizomycotina</taxon>
        <taxon>Dothideomycetes</taxon>
        <taxon>Pleosporomycetidae</taxon>
        <taxon>Venturiales</taxon>
        <taxon>Venturiaceae</taxon>
        <taxon>Venturia</taxon>
    </lineage>
</organism>
<feature type="region of interest" description="Disordered" evidence="2">
    <location>
        <begin position="372"/>
        <end position="476"/>
    </location>
</feature>
<dbReference type="GO" id="GO:0008270">
    <property type="term" value="F:zinc ion binding"/>
    <property type="evidence" value="ECO:0007669"/>
    <property type="project" value="UniProtKB-KW"/>
</dbReference>
<feature type="compositionally biased region" description="Basic and acidic residues" evidence="2">
    <location>
        <begin position="874"/>
        <end position="883"/>
    </location>
</feature>
<dbReference type="EMBL" id="SNSC02000021">
    <property type="protein sequence ID" value="TID15295.1"/>
    <property type="molecule type" value="Genomic_DNA"/>
</dbReference>
<feature type="compositionally biased region" description="Basic residues" evidence="2">
    <location>
        <begin position="733"/>
        <end position="743"/>
    </location>
</feature>
<proteinExistence type="predicted"/>
<feature type="region of interest" description="Disordered" evidence="2">
    <location>
        <begin position="567"/>
        <end position="1102"/>
    </location>
</feature>
<feature type="compositionally biased region" description="Low complexity" evidence="2">
    <location>
        <begin position="989"/>
        <end position="1002"/>
    </location>
</feature>
<feature type="compositionally biased region" description="Basic and acidic residues" evidence="2">
    <location>
        <begin position="1085"/>
        <end position="1102"/>
    </location>
</feature>
<dbReference type="InterPro" id="IPR013083">
    <property type="entry name" value="Znf_RING/FYVE/PHD"/>
</dbReference>
<feature type="compositionally biased region" description="Low complexity" evidence="2">
    <location>
        <begin position="446"/>
        <end position="459"/>
    </location>
</feature>
<feature type="compositionally biased region" description="Low complexity" evidence="2">
    <location>
        <begin position="605"/>
        <end position="616"/>
    </location>
</feature>
<evidence type="ECO:0000259" key="3">
    <source>
        <dbReference type="PROSITE" id="PS50089"/>
    </source>
</evidence>
<protein>
    <recommendedName>
        <fullName evidence="3">RING-type domain-containing protein</fullName>
    </recommendedName>
</protein>
<feature type="region of interest" description="Disordered" evidence="2">
    <location>
        <begin position="129"/>
        <end position="174"/>
    </location>
</feature>
<dbReference type="OrthoDB" id="106784at2759"/>
<dbReference type="InterPro" id="IPR032922">
    <property type="entry name" value="SON"/>
</dbReference>
<dbReference type="GO" id="GO:0051726">
    <property type="term" value="P:regulation of cell cycle"/>
    <property type="evidence" value="ECO:0007669"/>
    <property type="project" value="InterPro"/>
</dbReference>
<dbReference type="InterPro" id="IPR001841">
    <property type="entry name" value="Znf_RING"/>
</dbReference>
<evidence type="ECO:0000313" key="4">
    <source>
        <dbReference type="EMBL" id="TID15295.1"/>
    </source>
</evidence>
<feature type="compositionally biased region" description="Polar residues" evidence="2">
    <location>
        <begin position="677"/>
        <end position="687"/>
    </location>
</feature>
<dbReference type="Proteomes" id="UP000298493">
    <property type="component" value="Unassembled WGS sequence"/>
</dbReference>
<dbReference type="PANTHER" id="PTHR46528:SF1">
    <property type="entry name" value="PROTEIN SON"/>
    <property type="match status" value="1"/>
</dbReference>
<feature type="domain" description="RING-type" evidence="3">
    <location>
        <begin position="35"/>
        <end position="70"/>
    </location>
</feature>
<accession>A0A4Z1NQN4</accession>
<keyword evidence="1" id="KW-0862">Zinc</keyword>
<dbReference type="PROSITE" id="PS50089">
    <property type="entry name" value="ZF_RING_2"/>
    <property type="match status" value="1"/>
</dbReference>
<keyword evidence="1" id="KW-0863">Zinc-finger</keyword>
<gene>
    <name evidence="4" type="ORF">E6O75_ATG08548</name>
</gene>
<feature type="compositionally biased region" description="Low complexity" evidence="2">
    <location>
        <begin position="635"/>
        <end position="661"/>
    </location>
</feature>
<name>A0A4Z1NQN4_9PEZI</name>
<sequence>MAEVAPPSKEAAELQLSRELSKSLSEDEVPVKLRCAVCNKLAVNSFRFICCEQNICEDCNSQLSEQCPICAHSPLSPAKPSKALRLTIKAFVKNIEKKREKERLNAISAEGAVTPIVPPTPIVASNPAVAEETPAQNESSTAGEAENAPVNGMTSTEEQPNVVESVEQPAEASVEQDNINAEKTEEHDDDDTQSQASDETEIFTGEEQLTAEQQQALLAEQNGEMEQDQTENGWSNMYNNQQNFGFDNAAGNYQSMDFNAQQMMMQQMMLNMQQNGGYSNMMGVPGMPMDMSAMFGGFGMQGMNPAMMNGMMMGMGMDSFNGGFGNSWNNGQQMNGDFGASGFYPGGGYNQSHQAIVPQTSQYQQYPRNNLHNQNRFQGSQRGRGGYYNQGRGQYDQSYPQPQAPPNAPTGPKAAHGPQYNADGSRPFPEGYGRRPSQASSTEPRPTTSASGTAAAPPADNIASSELPSAETTGLELTGNTDTLTQQESGAAGENAGGDALFEEATESAINNNEDYQGQQNRESGSMHGYNGSQDLTSGEQMNGGADYGQQMEYNNSFDVSNEYGMAQGQWQNTRGGSFRGRGRGGFRGGRGGWQQGEGREFSQPVVEPKGVGVEGAPTGPKALREGKPNTGWSGIARGGAAVRGRGGFANASPAAPASANGHGDNREEKSAASAPVNVSTVLTNIRPTDERARSPSRAGSRSHSRSRSDSKSRRRGHRHRSVTPSESEHDRKKERRSHRSSRKHDEGSKTRVDEHRDRTEHKGHDRSRDDSVDDKYRSSRRDNDRRRSHRDTSKDRRRHRHRSRSASPSKNGDVDHEARASGSVNGTDADNDKKHHRDKYRDRSRDRDREKDRHREKDRDKERDKKRSRRDRSRSPESDREHRSSRRSRKEKDRGRERDRSRQRDGHISARSSQPHTPIEPEAEFSIIGRSKDRVKPPTGPASMQPPTGPRNPVGPKAQIKKSLNLVTNPPPTGPRGSASHSRKRSQPATPTSAAPTPTSAVDPYEEERKKAYAERLRKEQLRRGGPGAGLSKKRSFADTNDADVSSAPTGPKGDRKRGSRDDGGGRGKKSRRTSYKYEDDETAEQRASRVEMEREASRWK</sequence>
<feature type="compositionally biased region" description="Polar residues" evidence="2">
    <location>
        <begin position="531"/>
        <end position="541"/>
    </location>
</feature>
<evidence type="ECO:0000256" key="1">
    <source>
        <dbReference type="PROSITE-ProRule" id="PRU00175"/>
    </source>
</evidence>
<keyword evidence="5" id="KW-1185">Reference proteome</keyword>
<dbReference type="PANTHER" id="PTHR46528">
    <property type="entry name" value="PROTEIN SON"/>
    <property type="match status" value="1"/>
</dbReference>
<keyword evidence="1" id="KW-0479">Metal-binding</keyword>
<feature type="compositionally biased region" description="Basic residues" evidence="2">
    <location>
        <begin position="796"/>
        <end position="805"/>
    </location>
</feature>
<feature type="compositionally biased region" description="Polar residues" evidence="2">
    <location>
        <begin position="462"/>
        <end position="472"/>
    </location>
</feature>
<dbReference type="AlphaFoldDB" id="A0A4Z1NQN4"/>